<dbReference type="PANTHER" id="PTHR28520:SF2">
    <property type="entry name" value="MITOTIC-SPINDLE ORGANIZING PROTEIN 1"/>
    <property type="match status" value="1"/>
</dbReference>
<evidence type="ECO:0000256" key="4">
    <source>
        <dbReference type="ARBA" id="ARBA00016992"/>
    </source>
</evidence>
<dbReference type="AlphaFoldDB" id="A0A2T9Y742"/>
<dbReference type="GO" id="GO:0033566">
    <property type="term" value="P:gamma-tubulin complex localization"/>
    <property type="evidence" value="ECO:0007669"/>
    <property type="project" value="InterPro"/>
</dbReference>
<dbReference type="OrthoDB" id="48571at2759"/>
<keyword evidence="5" id="KW-0963">Cytoplasm</keyword>
<dbReference type="PANTHER" id="PTHR28520">
    <property type="entry name" value="MITOTIC-SPINDLE ORGANIZING PROTEIN 1"/>
    <property type="match status" value="1"/>
</dbReference>
<dbReference type="GO" id="GO:0090307">
    <property type="term" value="P:mitotic spindle assembly"/>
    <property type="evidence" value="ECO:0007669"/>
    <property type="project" value="TreeGrafter"/>
</dbReference>
<evidence type="ECO:0000256" key="5">
    <source>
        <dbReference type="ARBA" id="ARBA00022490"/>
    </source>
</evidence>
<evidence type="ECO:0000256" key="2">
    <source>
        <dbReference type="ARBA" id="ARBA00004267"/>
    </source>
</evidence>
<name>A0A2T9Y742_9FUNG</name>
<reference evidence="8 9" key="1">
    <citation type="journal article" date="2018" name="MBio">
        <title>Comparative Genomics Reveals the Core Gene Toolbox for the Fungus-Insect Symbiosis.</title>
        <authorList>
            <person name="Wang Y."/>
            <person name="Stata M."/>
            <person name="Wang W."/>
            <person name="Stajich J.E."/>
            <person name="White M.M."/>
            <person name="Moncalvo J.M."/>
        </authorList>
    </citation>
    <scope>NUCLEOTIDE SEQUENCE [LARGE SCALE GENOMIC DNA]</scope>
    <source>
        <strain evidence="8 9">SWE-8-4</strain>
    </source>
</reference>
<accession>A0A2T9Y742</accession>
<comment type="function">
    <text evidence="1">Required for gamma-tubulin complex recruitment to the microtubule organizing center (MTOC).</text>
</comment>
<evidence type="ECO:0000256" key="7">
    <source>
        <dbReference type="ARBA" id="ARBA00029810"/>
    </source>
</evidence>
<comment type="similarity">
    <text evidence="3">Belongs to the MOZART1 family.</text>
</comment>
<gene>
    <name evidence="8" type="ORF">BB561_006013</name>
</gene>
<dbReference type="Pfam" id="PF12554">
    <property type="entry name" value="MOZART1"/>
    <property type="match status" value="1"/>
</dbReference>
<dbReference type="GO" id="GO:0005819">
    <property type="term" value="C:spindle"/>
    <property type="evidence" value="ECO:0007669"/>
    <property type="project" value="TreeGrafter"/>
</dbReference>
<dbReference type="GO" id="GO:0031021">
    <property type="term" value="C:interphase microtubule organizing center"/>
    <property type="evidence" value="ECO:0007669"/>
    <property type="project" value="TreeGrafter"/>
</dbReference>
<evidence type="ECO:0000313" key="9">
    <source>
        <dbReference type="Proteomes" id="UP000245383"/>
    </source>
</evidence>
<protein>
    <recommendedName>
        <fullName evidence="4">Mitotic-spindle organizing protein 1</fullName>
    </recommendedName>
    <alternativeName>
        <fullName evidence="7">Mitotic-spindle organizing protein associated with a ring of gamma-tubulin 1</fullName>
    </alternativeName>
</protein>
<dbReference type="GO" id="GO:0051415">
    <property type="term" value="P:microtubule nucleation by interphase microtubule organizing center"/>
    <property type="evidence" value="ECO:0007669"/>
    <property type="project" value="TreeGrafter"/>
</dbReference>
<sequence>MSSLGPHYDYIVEGLTDISDILDSGLSKEQIESILKLLEHGANPSSLAAIIKELIKERPLN</sequence>
<evidence type="ECO:0000256" key="1">
    <source>
        <dbReference type="ARBA" id="ARBA00003060"/>
    </source>
</evidence>
<dbReference type="InterPro" id="IPR022214">
    <property type="entry name" value="MZT1"/>
</dbReference>
<evidence type="ECO:0000313" key="8">
    <source>
        <dbReference type="EMBL" id="PVU88138.1"/>
    </source>
</evidence>
<evidence type="ECO:0000256" key="3">
    <source>
        <dbReference type="ARBA" id="ARBA00011015"/>
    </source>
</evidence>
<organism evidence="8 9">
    <name type="scientific">Smittium simulii</name>
    <dbReference type="NCBI Taxonomy" id="133385"/>
    <lineage>
        <taxon>Eukaryota</taxon>
        <taxon>Fungi</taxon>
        <taxon>Fungi incertae sedis</taxon>
        <taxon>Zoopagomycota</taxon>
        <taxon>Kickxellomycotina</taxon>
        <taxon>Harpellomycetes</taxon>
        <taxon>Harpellales</taxon>
        <taxon>Legeriomycetaceae</taxon>
        <taxon>Smittium</taxon>
    </lineage>
</organism>
<comment type="caution">
    <text evidence="8">The sequence shown here is derived from an EMBL/GenBank/DDBJ whole genome shotgun (WGS) entry which is preliminary data.</text>
</comment>
<comment type="subcellular location">
    <subcellularLocation>
        <location evidence="2">Cytoplasm</location>
        <location evidence="2">Cytoskeleton</location>
        <location evidence="2">Microtubule organizing center</location>
    </subcellularLocation>
</comment>
<dbReference type="GO" id="GO:0000931">
    <property type="term" value="C:gamma-tubulin ring complex"/>
    <property type="evidence" value="ECO:0007669"/>
    <property type="project" value="InterPro"/>
</dbReference>
<dbReference type="EMBL" id="MBFR01000410">
    <property type="protein sequence ID" value="PVU88138.1"/>
    <property type="molecule type" value="Genomic_DNA"/>
</dbReference>
<keyword evidence="6" id="KW-0206">Cytoskeleton</keyword>
<evidence type="ECO:0000256" key="6">
    <source>
        <dbReference type="ARBA" id="ARBA00023212"/>
    </source>
</evidence>
<dbReference type="Proteomes" id="UP000245383">
    <property type="component" value="Unassembled WGS sequence"/>
</dbReference>
<keyword evidence="9" id="KW-1185">Reference proteome</keyword>
<proteinExistence type="inferred from homology"/>